<protein>
    <submittedName>
        <fullName evidence="7">Sigma-70 family RNA polymerase sigma factor</fullName>
    </submittedName>
</protein>
<dbReference type="PANTHER" id="PTHR43133">
    <property type="entry name" value="RNA POLYMERASE ECF-TYPE SIGMA FACTO"/>
    <property type="match status" value="1"/>
</dbReference>
<feature type="domain" description="RNA polymerase sigma factor 70 region 4 type 2" evidence="6">
    <location>
        <begin position="124"/>
        <end position="170"/>
    </location>
</feature>
<evidence type="ECO:0000256" key="1">
    <source>
        <dbReference type="ARBA" id="ARBA00010641"/>
    </source>
</evidence>
<dbReference type="Gene3D" id="1.10.1740.10">
    <property type="match status" value="1"/>
</dbReference>
<evidence type="ECO:0000256" key="2">
    <source>
        <dbReference type="ARBA" id="ARBA00023015"/>
    </source>
</evidence>
<evidence type="ECO:0000313" key="7">
    <source>
        <dbReference type="EMBL" id="MBO8485611.1"/>
    </source>
</evidence>
<organism evidence="7 8">
    <name type="scientific">Candidatus Cryptobacteroides excrementavium</name>
    <dbReference type="NCBI Taxonomy" id="2840759"/>
    <lineage>
        <taxon>Bacteria</taxon>
        <taxon>Pseudomonadati</taxon>
        <taxon>Bacteroidota</taxon>
        <taxon>Bacteroidia</taxon>
        <taxon>Bacteroidales</taxon>
        <taxon>Candidatus Cryptobacteroides</taxon>
    </lineage>
</organism>
<keyword evidence="2" id="KW-0805">Transcription regulation</keyword>
<accession>A0A9D9J300</accession>
<dbReference type="SUPFAM" id="SSF88659">
    <property type="entry name" value="Sigma3 and sigma4 domains of RNA polymerase sigma factors"/>
    <property type="match status" value="1"/>
</dbReference>
<sequence>MCDEEILALYREGEHERAFNELVKSYSERLYWHIRTFVPSHEDADDLLQDVFMKVWTSLPSFRGESRLFTWVYRIATNETLNSLRKRRLRNVISLTSEDRSFVESLESDPFFDGDAVQKRLVIAIRRLPGKQRLVFVMRYFEELDYKEISEILQTSVGSLKASYHHACMKIRNEMSLHF</sequence>
<dbReference type="SUPFAM" id="SSF88946">
    <property type="entry name" value="Sigma2 domain of RNA polymerase sigma factors"/>
    <property type="match status" value="1"/>
</dbReference>
<dbReference type="GO" id="GO:0003677">
    <property type="term" value="F:DNA binding"/>
    <property type="evidence" value="ECO:0007669"/>
    <property type="project" value="InterPro"/>
</dbReference>
<dbReference type="NCBIfam" id="TIGR02937">
    <property type="entry name" value="sigma70-ECF"/>
    <property type="match status" value="1"/>
</dbReference>
<comment type="similarity">
    <text evidence="1">Belongs to the sigma-70 factor family. ECF subfamily.</text>
</comment>
<comment type="caution">
    <text evidence="7">The sequence shown here is derived from an EMBL/GenBank/DDBJ whole genome shotgun (WGS) entry which is preliminary data.</text>
</comment>
<dbReference type="EMBL" id="JADILX010000074">
    <property type="protein sequence ID" value="MBO8485611.1"/>
    <property type="molecule type" value="Genomic_DNA"/>
</dbReference>
<dbReference type="GO" id="GO:0016987">
    <property type="term" value="F:sigma factor activity"/>
    <property type="evidence" value="ECO:0007669"/>
    <property type="project" value="UniProtKB-KW"/>
</dbReference>
<dbReference type="InterPro" id="IPR007627">
    <property type="entry name" value="RNA_pol_sigma70_r2"/>
</dbReference>
<name>A0A9D9J300_9BACT</name>
<evidence type="ECO:0000259" key="5">
    <source>
        <dbReference type="Pfam" id="PF04542"/>
    </source>
</evidence>
<dbReference type="Pfam" id="PF04542">
    <property type="entry name" value="Sigma70_r2"/>
    <property type="match status" value="1"/>
</dbReference>
<dbReference type="InterPro" id="IPR013249">
    <property type="entry name" value="RNA_pol_sigma70_r4_t2"/>
</dbReference>
<dbReference type="InterPro" id="IPR039425">
    <property type="entry name" value="RNA_pol_sigma-70-like"/>
</dbReference>
<reference evidence="7" key="1">
    <citation type="submission" date="2020-10" db="EMBL/GenBank/DDBJ databases">
        <authorList>
            <person name="Gilroy R."/>
        </authorList>
    </citation>
    <scope>NUCLEOTIDE SEQUENCE</scope>
    <source>
        <strain evidence="7">B2-16538</strain>
    </source>
</reference>
<dbReference type="CDD" id="cd06171">
    <property type="entry name" value="Sigma70_r4"/>
    <property type="match status" value="1"/>
</dbReference>
<dbReference type="Proteomes" id="UP000823750">
    <property type="component" value="Unassembled WGS sequence"/>
</dbReference>
<reference evidence="7" key="2">
    <citation type="journal article" date="2021" name="PeerJ">
        <title>Extensive microbial diversity within the chicken gut microbiome revealed by metagenomics and culture.</title>
        <authorList>
            <person name="Gilroy R."/>
            <person name="Ravi A."/>
            <person name="Getino M."/>
            <person name="Pursley I."/>
            <person name="Horton D.L."/>
            <person name="Alikhan N.F."/>
            <person name="Baker D."/>
            <person name="Gharbi K."/>
            <person name="Hall N."/>
            <person name="Watson M."/>
            <person name="Adriaenssens E.M."/>
            <person name="Foster-Nyarko E."/>
            <person name="Jarju S."/>
            <person name="Secka A."/>
            <person name="Antonio M."/>
            <person name="Oren A."/>
            <person name="Chaudhuri R.R."/>
            <person name="La Ragione R."/>
            <person name="Hildebrand F."/>
            <person name="Pallen M.J."/>
        </authorList>
    </citation>
    <scope>NUCLEOTIDE SEQUENCE</scope>
    <source>
        <strain evidence="7">B2-16538</strain>
    </source>
</reference>
<dbReference type="GO" id="GO:0006352">
    <property type="term" value="P:DNA-templated transcription initiation"/>
    <property type="evidence" value="ECO:0007669"/>
    <property type="project" value="InterPro"/>
</dbReference>
<keyword evidence="3" id="KW-0731">Sigma factor</keyword>
<dbReference type="InterPro" id="IPR013324">
    <property type="entry name" value="RNA_pol_sigma_r3/r4-like"/>
</dbReference>
<proteinExistence type="inferred from homology"/>
<dbReference type="Gene3D" id="1.10.10.10">
    <property type="entry name" value="Winged helix-like DNA-binding domain superfamily/Winged helix DNA-binding domain"/>
    <property type="match status" value="1"/>
</dbReference>
<evidence type="ECO:0000313" key="8">
    <source>
        <dbReference type="Proteomes" id="UP000823750"/>
    </source>
</evidence>
<feature type="domain" description="RNA polymerase sigma-70 region 2" evidence="5">
    <location>
        <begin position="22"/>
        <end position="88"/>
    </location>
</feature>
<gene>
    <name evidence="7" type="ORF">IAB78_04210</name>
</gene>
<evidence type="ECO:0000256" key="3">
    <source>
        <dbReference type="ARBA" id="ARBA00023082"/>
    </source>
</evidence>
<dbReference type="InterPro" id="IPR013325">
    <property type="entry name" value="RNA_pol_sigma_r2"/>
</dbReference>
<dbReference type="Pfam" id="PF08281">
    <property type="entry name" value="Sigma70_r4_2"/>
    <property type="match status" value="1"/>
</dbReference>
<evidence type="ECO:0000256" key="4">
    <source>
        <dbReference type="ARBA" id="ARBA00023163"/>
    </source>
</evidence>
<dbReference type="PANTHER" id="PTHR43133:SF51">
    <property type="entry name" value="RNA POLYMERASE SIGMA FACTOR"/>
    <property type="match status" value="1"/>
</dbReference>
<evidence type="ECO:0000259" key="6">
    <source>
        <dbReference type="Pfam" id="PF08281"/>
    </source>
</evidence>
<dbReference type="InterPro" id="IPR036388">
    <property type="entry name" value="WH-like_DNA-bd_sf"/>
</dbReference>
<dbReference type="InterPro" id="IPR014284">
    <property type="entry name" value="RNA_pol_sigma-70_dom"/>
</dbReference>
<keyword evidence="4" id="KW-0804">Transcription</keyword>
<dbReference type="AlphaFoldDB" id="A0A9D9J300"/>